<feature type="transmembrane region" description="Helical" evidence="2">
    <location>
        <begin position="291"/>
        <end position="313"/>
    </location>
</feature>
<feature type="transmembrane region" description="Helical" evidence="2">
    <location>
        <begin position="61"/>
        <end position="80"/>
    </location>
</feature>
<dbReference type="EMBL" id="AP014940">
    <property type="protein sequence ID" value="BAV97942.1"/>
    <property type="molecule type" value="Genomic_DNA"/>
</dbReference>
<dbReference type="KEGG" id="lem:LEN_2455"/>
<keyword evidence="2" id="KW-0472">Membrane</keyword>
<dbReference type="RefSeq" id="WP_096378221.1">
    <property type="nucleotide sequence ID" value="NZ_AP014940.1"/>
</dbReference>
<evidence type="ECO:0000256" key="1">
    <source>
        <dbReference type="SAM" id="Coils"/>
    </source>
</evidence>
<keyword evidence="1" id="KW-0175">Coiled coil</keyword>
<evidence type="ECO:0008006" key="5">
    <source>
        <dbReference type="Google" id="ProtNLM"/>
    </source>
</evidence>
<accession>A0AAU9AFI1</accession>
<organism evidence="3 4">
    <name type="scientific">Lysobacter enzymogenes</name>
    <dbReference type="NCBI Taxonomy" id="69"/>
    <lineage>
        <taxon>Bacteria</taxon>
        <taxon>Pseudomonadati</taxon>
        <taxon>Pseudomonadota</taxon>
        <taxon>Gammaproteobacteria</taxon>
        <taxon>Lysobacterales</taxon>
        <taxon>Lysobacteraceae</taxon>
        <taxon>Lysobacter</taxon>
    </lineage>
</organism>
<feature type="coiled-coil region" evidence="1">
    <location>
        <begin position="251"/>
        <end position="278"/>
    </location>
</feature>
<dbReference type="GeneID" id="83064311"/>
<evidence type="ECO:0000313" key="3">
    <source>
        <dbReference type="EMBL" id="BAV97942.1"/>
    </source>
</evidence>
<keyword evidence="2" id="KW-0812">Transmembrane</keyword>
<protein>
    <recommendedName>
        <fullName evidence="5">CAP-Gly protein</fullName>
    </recommendedName>
</protein>
<keyword evidence="2" id="KW-1133">Transmembrane helix</keyword>
<sequence>MNTLPIDPRAARISWGAVFAGGLISLIVYLVLSVLGTAIGASALDPMGDAHPLAGFGTGTGVWLTGTTLLAIFAGAFIAGRSAPSQGALHGVLAWAATTLATVWLLASLATSLAGAAANTVGKGLSLAGQGAAAAAPQLASSVQAQLRENGIDLDWDDLKRELDTALRQTGKAELDPQRLRQDAQRSLGDAKAVAEDAALDPQAANAELSDWFAQVRERGAPALAAADKDALAHLIAARTGQPLEQARVTADRYAQTYDQAMTKYEQLKAQAGQKAREAAQSASEGVSKAAWSSLIVLVLGGLLAFFAGRLGYRRQVR</sequence>
<feature type="transmembrane region" description="Helical" evidence="2">
    <location>
        <begin position="12"/>
        <end position="41"/>
    </location>
</feature>
<dbReference type="Proteomes" id="UP000218824">
    <property type="component" value="Chromosome"/>
</dbReference>
<feature type="transmembrane region" description="Helical" evidence="2">
    <location>
        <begin position="92"/>
        <end position="117"/>
    </location>
</feature>
<reference evidence="3 4" key="1">
    <citation type="journal article" date="2017" name="DNA Res.">
        <title>Complete genome sequence and expression profile of the commercial lytic enzyme producer Lysobacter enzymogenes M497-1.</title>
        <authorList>
            <person name="Takami H."/>
            <person name="Toyoda A."/>
            <person name="Uchiyama I."/>
            <person name="Itoh T."/>
            <person name="Takaki Y."/>
            <person name="Arai W."/>
            <person name="Nishi S."/>
            <person name="Kawai M."/>
            <person name="Shinya K."/>
            <person name="Ikeda H."/>
        </authorList>
    </citation>
    <scope>NUCLEOTIDE SEQUENCE [LARGE SCALE GENOMIC DNA]</scope>
    <source>
        <strain evidence="3 4">M497-1</strain>
    </source>
</reference>
<dbReference type="AlphaFoldDB" id="A0AAU9AFI1"/>
<evidence type="ECO:0000256" key="2">
    <source>
        <dbReference type="SAM" id="Phobius"/>
    </source>
</evidence>
<gene>
    <name evidence="3" type="ORF">LEN_2455</name>
</gene>
<evidence type="ECO:0000313" key="4">
    <source>
        <dbReference type="Proteomes" id="UP000218824"/>
    </source>
</evidence>
<proteinExistence type="predicted"/>
<name>A0AAU9AFI1_LYSEN</name>